<dbReference type="InParanoid" id="A0A3N4M3Q0"/>
<feature type="transmembrane region" description="Helical" evidence="6">
    <location>
        <begin position="168"/>
        <end position="191"/>
    </location>
</feature>
<keyword evidence="4 6" id="KW-1133">Transmembrane helix</keyword>
<evidence type="ECO:0000256" key="3">
    <source>
        <dbReference type="ARBA" id="ARBA00022692"/>
    </source>
</evidence>
<name>A0A3N4M3Q0_9PEZI</name>
<evidence type="ECO:0000313" key="8">
    <source>
        <dbReference type="Proteomes" id="UP000267821"/>
    </source>
</evidence>
<dbReference type="AlphaFoldDB" id="A0A3N4M3Q0"/>
<evidence type="ECO:0000256" key="2">
    <source>
        <dbReference type="ARBA" id="ARBA00022448"/>
    </source>
</evidence>
<proteinExistence type="predicted"/>
<dbReference type="PANTHER" id="PTHR45649">
    <property type="entry name" value="AMINO-ACID PERMEASE BAT1"/>
    <property type="match status" value="1"/>
</dbReference>
<dbReference type="FunFam" id="1.20.1740.10:FF:000046">
    <property type="entry name" value="Amino-acid permease, putative"/>
    <property type="match status" value="1"/>
</dbReference>
<comment type="subcellular location">
    <subcellularLocation>
        <location evidence="1">Membrane</location>
        <topology evidence="1">Multi-pass membrane protein</topology>
    </subcellularLocation>
</comment>
<dbReference type="PIRSF" id="PIRSF006060">
    <property type="entry name" value="AA_transporter"/>
    <property type="match status" value="1"/>
</dbReference>
<sequence>MSSEEEKKNTMTSGIGDYLATELDHDNAKLADMGYVPELKRNFSLWTLLGIGFALTNSWFGISASLVTGISSGGPIVTVYGIAWVAFINGCVGVTLSELASAMPNSGGQYYWAHELAPKEWANFLAYLAGAIGWAGSVFTCSSVALAIGSGLMGMIQINNPDLVIERWMVFVAYQLFNFVAFLFNCYGRALPTIGSAFMYISLASFTIITITVLVKASPKQNAKFVFANFQNETGWESSVIAFIVGLINPNWSFSCLDSATHLAEEVANPERVIPIAIMGTVAIGFITAFSYSIAMFFCMNNLSELVATPTLVPILELYRQATGSVSGATGLEFLVCLTGLGCQIACHTWQARLCWSFARDRGLPGSRYWSVVDKRMGIPFYAHAMSCTLVAILGVLYIGSVTAFNSMVTACIVLLYISYCIPVVALLIKGRNNVKHGPFWLGKFGLFTNWVLLVWTLFTLIMYSFPFVKPVKPDNMNYVSVVYFVVFAFVLVYWVARGKRTFRTKDEREVAVETRPIHRISSVTSNPSPRD</sequence>
<feature type="transmembrane region" description="Helical" evidence="6">
    <location>
        <begin position="197"/>
        <end position="215"/>
    </location>
</feature>
<dbReference type="PANTHER" id="PTHR45649:SF7">
    <property type="entry name" value="CHOLINE TRANSPORT PROTEIN"/>
    <property type="match status" value="1"/>
</dbReference>
<dbReference type="Proteomes" id="UP000267821">
    <property type="component" value="Unassembled WGS sequence"/>
</dbReference>
<feature type="transmembrane region" description="Helical" evidence="6">
    <location>
        <begin position="381"/>
        <end position="401"/>
    </location>
</feature>
<keyword evidence="2" id="KW-0813">Transport</keyword>
<feature type="transmembrane region" description="Helical" evidence="6">
    <location>
        <begin position="43"/>
        <end position="67"/>
    </location>
</feature>
<feature type="transmembrane region" description="Helical" evidence="6">
    <location>
        <begin position="274"/>
        <end position="298"/>
    </location>
</feature>
<dbReference type="FunCoup" id="A0A3N4M3Q0">
    <property type="interactions" value="97"/>
</dbReference>
<feature type="transmembrane region" description="Helical" evidence="6">
    <location>
        <begin position="407"/>
        <end position="429"/>
    </location>
</feature>
<evidence type="ECO:0000313" key="7">
    <source>
        <dbReference type="EMBL" id="RPB27571.1"/>
    </source>
</evidence>
<keyword evidence="5 6" id="KW-0472">Membrane</keyword>
<dbReference type="Gene3D" id="1.20.1740.10">
    <property type="entry name" value="Amino acid/polyamine transporter I"/>
    <property type="match status" value="1"/>
</dbReference>
<dbReference type="EMBL" id="ML121531">
    <property type="protein sequence ID" value="RPB27571.1"/>
    <property type="molecule type" value="Genomic_DNA"/>
</dbReference>
<feature type="transmembrane region" description="Helical" evidence="6">
    <location>
        <begin position="79"/>
        <end position="104"/>
    </location>
</feature>
<gene>
    <name evidence="7" type="ORF">L211DRAFT_555368</name>
</gene>
<dbReference type="STRING" id="1051890.A0A3N4M3Q0"/>
<dbReference type="OrthoDB" id="2417308at2759"/>
<evidence type="ECO:0000256" key="6">
    <source>
        <dbReference type="SAM" id="Phobius"/>
    </source>
</evidence>
<protein>
    <submittedName>
        <fullName evidence="7">Amino acid transporter</fullName>
    </submittedName>
</protein>
<evidence type="ECO:0000256" key="5">
    <source>
        <dbReference type="ARBA" id="ARBA00023136"/>
    </source>
</evidence>
<organism evidence="7 8">
    <name type="scientific">Terfezia boudieri ATCC MYA-4762</name>
    <dbReference type="NCBI Taxonomy" id="1051890"/>
    <lineage>
        <taxon>Eukaryota</taxon>
        <taxon>Fungi</taxon>
        <taxon>Dikarya</taxon>
        <taxon>Ascomycota</taxon>
        <taxon>Pezizomycotina</taxon>
        <taxon>Pezizomycetes</taxon>
        <taxon>Pezizales</taxon>
        <taxon>Pezizaceae</taxon>
        <taxon>Terfezia</taxon>
    </lineage>
</organism>
<dbReference type="Pfam" id="PF13520">
    <property type="entry name" value="AA_permease_2"/>
    <property type="match status" value="1"/>
</dbReference>
<evidence type="ECO:0000256" key="1">
    <source>
        <dbReference type="ARBA" id="ARBA00004141"/>
    </source>
</evidence>
<dbReference type="GO" id="GO:0015101">
    <property type="term" value="F:organic cation transmembrane transporter activity"/>
    <property type="evidence" value="ECO:0007669"/>
    <property type="project" value="UniProtKB-ARBA"/>
</dbReference>
<evidence type="ECO:0000256" key="4">
    <source>
        <dbReference type="ARBA" id="ARBA00022989"/>
    </source>
</evidence>
<feature type="transmembrane region" description="Helical" evidence="6">
    <location>
        <begin position="478"/>
        <end position="497"/>
    </location>
</feature>
<keyword evidence="3 6" id="KW-0812">Transmembrane</keyword>
<accession>A0A3N4M3Q0</accession>
<feature type="transmembrane region" description="Helical" evidence="6">
    <location>
        <begin position="124"/>
        <end position="148"/>
    </location>
</feature>
<feature type="transmembrane region" description="Helical" evidence="6">
    <location>
        <begin position="441"/>
        <end position="466"/>
    </location>
</feature>
<dbReference type="GO" id="GO:0016020">
    <property type="term" value="C:membrane"/>
    <property type="evidence" value="ECO:0007669"/>
    <property type="project" value="UniProtKB-SubCell"/>
</dbReference>
<dbReference type="InterPro" id="IPR002293">
    <property type="entry name" value="AA/rel_permease1"/>
</dbReference>
<reference evidence="7 8" key="1">
    <citation type="journal article" date="2018" name="Nat. Ecol. Evol.">
        <title>Pezizomycetes genomes reveal the molecular basis of ectomycorrhizal truffle lifestyle.</title>
        <authorList>
            <person name="Murat C."/>
            <person name="Payen T."/>
            <person name="Noel B."/>
            <person name="Kuo A."/>
            <person name="Morin E."/>
            <person name="Chen J."/>
            <person name="Kohler A."/>
            <person name="Krizsan K."/>
            <person name="Balestrini R."/>
            <person name="Da Silva C."/>
            <person name="Montanini B."/>
            <person name="Hainaut M."/>
            <person name="Levati E."/>
            <person name="Barry K.W."/>
            <person name="Belfiori B."/>
            <person name="Cichocki N."/>
            <person name="Clum A."/>
            <person name="Dockter R.B."/>
            <person name="Fauchery L."/>
            <person name="Guy J."/>
            <person name="Iotti M."/>
            <person name="Le Tacon F."/>
            <person name="Lindquist E.A."/>
            <person name="Lipzen A."/>
            <person name="Malagnac F."/>
            <person name="Mello A."/>
            <person name="Molinier V."/>
            <person name="Miyauchi S."/>
            <person name="Poulain J."/>
            <person name="Riccioni C."/>
            <person name="Rubini A."/>
            <person name="Sitrit Y."/>
            <person name="Splivallo R."/>
            <person name="Traeger S."/>
            <person name="Wang M."/>
            <person name="Zifcakova L."/>
            <person name="Wipf D."/>
            <person name="Zambonelli A."/>
            <person name="Paolocci F."/>
            <person name="Nowrousian M."/>
            <person name="Ottonello S."/>
            <person name="Baldrian P."/>
            <person name="Spatafora J.W."/>
            <person name="Henrissat B."/>
            <person name="Nagy L.G."/>
            <person name="Aury J.M."/>
            <person name="Wincker P."/>
            <person name="Grigoriev I.V."/>
            <person name="Bonfante P."/>
            <person name="Martin F.M."/>
        </authorList>
    </citation>
    <scope>NUCLEOTIDE SEQUENCE [LARGE SCALE GENOMIC DNA]</scope>
    <source>
        <strain evidence="7 8">ATCC MYA-4762</strain>
    </source>
</reference>
<keyword evidence="8" id="KW-1185">Reference proteome</keyword>